<dbReference type="Proteomes" id="UP000693946">
    <property type="component" value="Unassembled WGS sequence"/>
</dbReference>
<reference evidence="2 3" key="1">
    <citation type="journal article" date="2021" name="Sci. Rep.">
        <title>Chromosome anchoring in Senegalese sole (Solea senegalensis) reveals sex-associated markers and genome rearrangements in flatfish.</title>
        <authorList>
            <person name="Guerrero-Cozar I."/>
            <person name="Gomez-Garrido J."/>
            <person name="Berbel C."/>
            <person name="Martinez-Blanch J.F."/>
            <person name="Alioto T."/>
            <person name="Claros M.G."/>
            <person name="Gagnaire P.A."/>
            <person name="Manchado M."/>
        </authorList>
    </citation>
    <scope>NUCLEOTIDE SEQUENCE [LARGE SCALE GENOMIC DNA]</scope>
    <source>
        <strain evidence="2">Sse05_10M</strain>
    </source>
</reference>
<feature type="region of interest" description="Disordered" evidence="1">
    <location>
        <begin position="34"/>
        <end position="65"/>
    </location>
</feature>
<protein>
    <submittedName>
        <fullName evidence="2">Uncharacterized protein</fullName>
    </submittedName>
</protein>
<organism evidence="2 3">
    <name type="scientific">Solea senegalensis</name>
    <name type="common">Senegalese sole</name>
    <dbReference type="NCBI Taxonomy" id="28829"/>
    <lineage>
        <taxon>Eukaryota</taxon>
        <taxon>Metazoa</taxon>
        <taxon>Chordata</taxon>
        <taxon>Craniata</taxon>
        <taxon>Vertebrata</taxon>
        <taxon>Euteleostomi</taxon>
        <taxon>Actinopterygii</taxon>
        <taxon>Neopterygii</taxon>
        <taxon>Teleostei</taxon>
        <taxon>Neoteleostei</taxon>
        <taxon>Acanthomorphata</taxon>
        <taxon>Carangaria</taxon>
        <taxon>Pleuronectiformes</taxon>
        <taxon>Pleuronectoidei</taxon>
        <taxon>Soleidae</taxon>
        <taxon>Solea</taxon>
    </lineage>
</organism>
<dbReference type="EMBL" id="JAGKHQ010000978">
    <property type="protein sequence ID" value="KAG7462340.1"/>
    <property type="molecule type" value="Genomic_DNA"/>
</dbReference>
<dbReference type="AlphaFoldDB" id="A0AAV6PFU5"/>
<keyword evidence="3" id="KW-1185">Reference proteome</keyword>
<gene>
    <name evidence="2" type="ORF">JOB18_035523</name>
</gene>
<proteinExistence type="predicted"/>
<sequence>MLTVVLADMFGPTGVAAEVVSLRMFVHHVHTELESNDDGDMDGIKTLPSQETHPQCPSNDHRHQDDIIPESRQTAALVLGCVSVPGRCLNMWDYEVRGQQALSGQRLFNRLVHK</sequence>
<name>A0AAV6PFU5_SOLSE</name>
<evidence type="ECO:0000313" key="3">
    <source>
        <dbReference type="Proteomes" id="UP000693946"/>
    </source>
</evidence>
<comment type="caution">
    <text evidence="2">The sequence shown here is derived from an EMBL/GenBank/DDBJ whole genome shotgun (WGS) entry which is preliminary data.</text>
</comment>
<accession>A0AAV6PFU5</accession>
<feature type="compositionally biased region" description="Polar residues" evidence="1">
    <location>
        <begin position="47"/>
        <end position="58"/>
    </location>
</feature>
<evidence type="ECO:0000313" key="2">
    <source>
        <dbReference type="EMBL" id="KAG7462340.1"/>
    </source>
</evidence>
<evidence type="ECO:0000256" key="1">
    <source>
        <dbReference type="SAM" id="MobiDB-lite"/>
    </source>
</evidence>